<proteinExistence type="predicted"/>
<accession>A0A1B2ICQ6</accession>
<dbReference type="KEGG" id="vg:29061811"/>
<dbReference type="Proteomes" id="UP000201594">
    <property type="component" value="Segment"/>
</dbReference>
<dbReference type="GeneID" id="29061811"/>
<evidence type="ECO:0000313" key="1">
    <source>
        <dbReference type="EMBL" id="ANZ49057.1"/>
    </source>
</evidence>
<reference evidence="1 2" key="1">
    <citation type="submission" date="2016-06" db="EMBL/GenBank/DDBJ databases">
        <authorList>
            <person name="Kjaerup R.B."/>
            <person name="Dalgaard T.S."/>
            <person name="Juul-Madsen H.R."/>
        </authorList>
    </citation>
    <scope>NUCLEOTIDE SEQUENCE [LARGE SCALE GENOMIC DNA]</scope>
</reference>
<dbReference type="EMBL" id="KX397367">
    <property type="protein sequence ID" value="ANZ49057.1"/>
    <property type="molecule type" value="Genomic_DNA"/>
</dbReference>
<dbReference type="OrthoDB" id="13825at10239"/>
<protein>
    <submittedName>
        <fullName evidence="1">Uncharacterized protein</fullName>
    </submittedName>
</protein>
<organism evidence="1 2">
    <name type="scientific">Erwinia phage vB_EamM_EarlPhillipIV</name>
    <dbReference type="NCBI Taxonomy" id="1883372"/>
    <lineage>
        <taxon>Viruses</taxon>
        <taxon>Duplodnaviria</taxon>
        <taxon>Heunggongvirae</taxon>
        <taxon>Uroviricota</taxon>
        <taxon>Caudoviricetes</taxon>
        <taxon>Chimalliviridae</taxon>
        <taxon>Derbicusvirus</taxon>
        <taxon>Derbicusvirus derbicus</taxon>
    </lineage>
</organism>
<evidence type="ECO:0000313" key="2">
    <source>
        <dbReference type="Proteomes" id="UP000201594"/>
    </source>
</evidence>
<dbReference type="RefSeq" id="YP_009278520.1">
    <property type="nucleotide sequence ID" value="NC_031007.1"/>
</dbReference>
<sequence length="222" mass="25424">MSGFSLNALLQGLDKDKEWGHQQAAQESISTEKEKEYCLWVKPTSAGWQWLGEQQSTPTLDILMPIEGARRRCRIRPDGAQLTYKQRVNNETVEENSDVGFAMALSFYADGFNSHLFRRIRLEASPELMGQGAKHWDIDIFHIVPQHPNLPDIQALNELSDTLRQSTAYGDLVKVELEVEKFFTDSIRDLIPFEVEAVYSSRPKDEETQVMLADYWDNVTSI</sequence>
<gene>
    <name evidence="1" type="ORF">EARLPHILLIPIV_208</name>
</gene>
<name>A0A1B2ICQ6_9CAUD</name>